<organism evidence="2 3">
    <name type="scientific">Crepidotus variabilis</name>
    <dbReference type="NCBI Taxonomy" id="179855"/>
    <lineage>
        <taxon>Eukaryota</taxon>
        <taxon>Fungi</taxon>
        <taxon>Dikarya</taxon>
        <taxon>Basidiomycota</taxon>
        <taxon>Agaricomycotina</taxon>
        <taxon>Agaricomycetes</taxon>
        <taxon>Agaricomycetidae</taxon>
        <taxon>Agaricales</taxon>
        <taxon>Agaricineae</taxon>
        <taxon>Crepidotaceae</taxon>
        <taxon>Crepidotus</taxon>
    </lineage>
</organism>
<dbReference type="AlphaFoldDB" id="A0A9P6BBB7"/>
<dbReference type="EMBL" id="MU158225">
    <property type="protein sequence ID" value="KAF9521239.1"/>
    <property type="molecule type" value="Genomic_DNA"/>
</dbReference>
<evidence type="ECO:0000313" key="2">
    <source>
        <dbReference type="EMBL" id="KAF9521239.1"/>
    </source>
</evidence>
<evidence type="ECO:0000256" key="1">
    <source>
        <dbReference type="SAM" id="MobiDB-lite"/>
    </source>
</evidence>
<accession>A0A9P6BBB7</accession>
<proteinExistence type="predicted"/>
<feature type="compositionally biased region" description="Acidic residues" evidence="1">
    <location>
        <begin position="161"/>
        <end position="171"/>
    </location>
</feature>
<gene>
    <name evidence="2" type="ORF">CPB83DRAFT_911799</name>
</gene>
<comment type="caution">
    <text evidence="2">The sequence shown here is derived from an EMBL/GenBank/DDBJ whole genome shotgun (WGS) entry which is preliminary data.</text>
</comment>
<keyword evidence="3" id="KW-1185">Reference proteome</keyword>
<name>A0A9P6BBB7_9AGAR</name>
<evidence type="ECO:0000313" key="3">
    <source>
        <dbReference type="Proteomes" id="UP000807306"/>
    </source>
</evidence>
<dbReference type="Proteomes" id="UP000807306">
    <property type="component" value="Unassembled WGS sequence"/>
</dbReference>
<sequence>MAGYDSTGMLSEDSWIWGFSPGKLSDTELQDWINEGDSVQWFRAEAEMQRWQKQIAIKQAEFLRVISTFFRMSDVWGKLGSLALDPGAIAYAKKKAYMFSEMAATAVEAFSDAGYGDCLEKLESGTGLWELVAADRVLPEKIVSYPKNEESHNPETSGLADDSESDEFDKR</sequence>
<reference evidence="2" key="1">
    <citation type="submission" date="2020-11" db="EMBL/GenBank/DDBJ databases">
        <authorList>
            <consortium name="DOE Joint Genome Institute"/>
            <person name="Ahrendt S."/>
            <person name="Riley R."/>
            <person name="Andreopoulos W."/>
            <person name="Labutti K."/>
            <person name="Pangilinan J."/>
            <person name="Ruiz-Duenas F.J."/>
            <person name="Barrasa J.M."/>
            <person name="Sanchez-Garcia M."/>
            <person name="Camarero S."/>
            <person name="Miyauchi S."/>
            <person name="Serrano A."/>
            <person name="Linde D."/>
            <person name="Babiker R."/>
            <person name="Drula E."/>
            <person name="Ayuso-Fernandez I."/>
            <person name="Pacheco R."/>
            <person name="Padilla G."/>
            <person name="Ferreira P."/>
            <person name="Barriuso J."/>
            <person name="Kellner H."/>
            <person name="Castanera R."/>
            <person name="Alfaro M."/>
            <person name="Ramirez L."/>
            <person name="Pisabarro A.G."/>
            <person name="Kuo A."/>
            <person name="Tritt A."/>
            <person name="Lipzen A."/>
            <person name="He G."/>
            <person name="Yan M."/>
            <person name="Ng V."/>
            <person name="Cullen D."/>
            <person name="Martin F."/>
            <person name="Rosso M.-N."/>
            <person name="Henrissat B."/>
            <person name="Hibbett D."/>
            <person name="Martinez A.T."/>
            <person name="Grigoriev I.V."/>
        </authorList>
    </citation>
    <scope>NUCLEOTIDE SEQUENCE</scope>
    <source>
        <strain evidence="2">CBS 506.95</strain>
    </source>
</reference>
<dbReference type="OrthoDB" id="3053737at2759"/>
<feature type="region of interest" description="Disordered" evidence="1">
    <location>
        <begin position="144"/>
        <end position="171"/>
    </location>
</feature>
<protein>
    <submittedName>
        <fullName evidence="2">Uncharacterized protein</fullName>
    </submittedName>
</protein>